<dbReference type="AlphaFoldDB" id="A0A3B0A0Q3"/>
<name>A0A3B0A0Q3_9ACTN</name>
<dbReference type="Proteomes" id="UP000279968">
    <property type="component" value="Unassembled WGS sequence"/>
</dbReference>
<comment type="caution">
    <text evidence="1">The sequence shown here is derived from an EMBL/GenBank/DDBJ whole genome shotgun (WGS) entry which is preliminary data.</text>
</comment>
<dbReference type="InterPro" id="IPR006311">
    <property type="entry name" value="TAT_signal"/>
</dbReference>
<evidence type="ECO:0000313" key="1">
    <source>
        <dbReference type="EMBL" id="RKN54101.1"/>
    </source>
</evidence>
<evidence type="ECO:0000313" key="2">
    <source>
        <dbReference type="Proteomes" id="UP000279968"/>
    </source>
</evidence>
<reference evidence="1 2" key="1">
    <citation type="journal article" date="2015" name="Int. J. Syst. Evol. Microbiol.">
        <title>Micromonospora costi sp. nov., isolated from a leaf of Costus speciosus.</title>
        <authorList>
            <person name="Thawai C."/>
        </authorList>
    </citation>
    <scope>NUCLEOTIDE SEQUENCE [LARGE SCALE GENOMIC DNA]</scope>
    <source>
        <strain evidence="1 2">CS1-12</strain>
    </source>
</reference>
<dbReference type="PROSITE" id="PS51318">
    <property type="entry name" value="TAT"/>
    <property type="match status" value="1"/>
</dbReference>
<sequence length="107" mass="11290">MSNDEREAPRSRGGGTRRGFLAKLGAVGLVTSGAVFARSTPAMAANYQCCNLVYPPPSSKFISFSSCRSATNYTWSCTTSGGYLWCQCCEKKSGTTTVASAASCQYG</sequence>
<dbReference type="EMBL" id="RBAN01000003">
    <property type="protein sequence ID" value="RKN54101.1"/>
    <property type="molecule type" value="Genomic_DNA"/>
</dbReference>
<proteinExistence type="predicted"/>
<dbReference type="OrthoDB" id="3482672at2"/>
<organism evidence="1 2">
    <name type="scientific">Micromonospora costi</name>
    <dbReference type="NCBI Taxonomy" id="1530042"/>
    <lineage>
        <taxon>Bacteria</taxon>
        <taxon>Bacillati</taxon>
        <taxon>Actinomycetota</taxon>
        <taxon>Actinomycetes</taxon>
        <taxon>Micromonosporales</taxon>
        <taxon>Micromonosporaceae</taxon>
        <taxon>Micromonospora</taxon>
    </lineage>
</organism>
<gene>
    <name evidence="1" type="ORF">D7193_18920</name>
</gene>
<dbReference type="RefSeq" id="WP_120780841.1">
    <property type="nucleotide sequence ID" value="NZ_JBHLUP010000001.1"/>
</dbReference>
<accession>A0A3B0A0Q3</accession>
<evidence type="ECO:0008006" key="3">
    <source>
        <dbReference type="Google" id="ProtNLM"/>
    </source>
</evidence>
<protein>
    <recommendedName>
        <fullName evidence="3">Twin-arginine translocation signal domain-containing protein</fullName>
    </recommendedName>
</protein>
<keyword evidence="2" id="KW-1185">Reference proteome</keyword>